<evidence type="ECO:0000256" key="1">
    <source>
        <dbReference type="SAM" id="SignalP"/>
    </source>
</evidence>
<protein>
    <recommendedName>
        <fullName evidence="4">Secreted protein</fullName>
    </recommendedName>
</protein>
<feature type="signal peptide" evidence="1">
    <location>
        <begin position="1"/>
        <end position="21"/>
    </location>
</feature>
<evidence type="ECO:0000313" key="2">
    <source>
        <dbReference type="EMBL" id="AFM24960.1"/>
    </source>
</evidence>
<feature type="chain" id="PRO_5003686995" description="Secreted protein" evidence="1">
    <location>
        <begin position="22"/>
        <end position="133"/>
    </location>
</feature>
<dbReference type="AlphaFoldDB" id="I4C5W9"/>
<evidence type="ECO:0008006" key="4">
    <source>
        <dbReference type="Google" id="ProtNLM"/>
    </source>
</evidence>
<organism evidence="2 3">
    <name type="scientific">Desulfomonile tiedjei (strain ATCC 49306 / DSM 6799 / DCB-1)</name>
    <dbReference type="NCBI Taxonomy" id="706587"/>
    <lineage>
        <taxon>Bacteria</taxon>
        <taxon>Pseudomonadati</taxon>
        <taxon>Thermodesulfobacteriota</taxon>
        <taxon>Desulfomonilia</taxon>
        <taxon>Desulfomonilales</taxon>
        <taxon>Desulfomonilaceae</taxon>
        <taxon>Desulfomonile</taxon>
    </lineage>
</organism>
<dbReference type="Proteomes" id="UP000006055">
    <property type="component" value="Chromosome"/>
</dbReference>
<accession>I4C5W9</accession>
<keyword evidence="3" id="KW-1185">Reference proteome</keyword>
<dbReference type="KEGG" id="dti:Desti_2270"/>
<reference evidence="3" key="1">
    <citation type="submission" date="2012-06" db="EMBL/GenBank/DDBJ databases">
        <title>Complete sequence of chromosome of Desulfomonile tiedjei DSM 6799.</title>
        <authorList>
            <person name="Lucas S."/>
            <person name="Copeland A."/>
            <person name="Lapidus A."/>
            <person name="Glavina del Rio T."/>
            <person name="Dalin E."/>
            <person name="Tice H."/>
            <person name="Bruce D."/>
            <person name="Goodwin L."/>
            <person name="Pitluck S."/>
            <person name="Peters L."/>
            <person name="Ovchinnikova G."/>
            <person name="Zeytun A."/>
            <person name="Lu M."/>
            <person name="Kyrpides N."/>
            <person name="Mavromatis K."/>
            <person name="Ivanova N."/>
            <person name="Brettin T."/>
            <person name="Detter J.C."/>
            <person name="Han C."/>
            <person name="Larimer F."/>
            <person name="Land M."/>
            <person name="Hauser L."/>
            <person name="Markowitz V."/>
            <person name="Cheng J.-F."/>
            <person name="Hugenholtz P."/>
            <person name="Woyke T."/>
            <person name="Wu D."/>
            <person name="Spring S."/>
            <person name="Schroeder M."/>
            <person name="Brambilla E."/>
            <person name="Klenk H.-P."/>
            <person name="Eisen J.A."/>
        </authorList>
    </citation>
    <scope>NUCLEOTIDE SEQUENCE [LARGE SCALE GENOMIC DNA]</scope>
    <source>
        <strain evidence="3">ATCC 49306 / DSM 6799 / DCB-1</strain>
    </source>
</reference>
<keyword evidence="1" id="KW-0732">Signal</keyword>
<sequence>MNRPVTGIIMLLFFWANTAFGLSAICCCPVDIPDMMKCSCDDCQTDRHGSSCNQKSVANHDNGCPSFGCAQGPTPAKLAEPETLLTQHQVLTLPIAVDNTGRFLRFAWSNPLTSVSRPEKPVSLLLQTCSFLS</sequence>
<dbReference type="HOGENOM" id="CLU_1903336_0_0_7"/>
<name>I4C5W9_DESTA</name>
<evidence type="ECO:0000313" key="3">
    <source>
        <dbReference type="Proteomes" id="UP000006055"/>
    </source>
</evidence>
<gene>
    <name evidence="2" type="ordered locus">Desti_2270</name>
</gene>
<dbReference type="STRING" id="706587.Desti_2270"/>
<proteinExistence type="predicted"/>
<dbReference type="EMBL" id="CP003360">
    <property type="protein sequence ID" value="AFM24960.1"/>
    <property type="molecule type" value="Genomic_DNA"/>
</dbReference>